<proteinExistence type="predicted"/>
<feature type="domain" description="4Fe-4S ferredoxin-type" evidence="4">
    <location>
        <begin position="259"/>
        <end position="285"/>
    </location>
</feature>
<evidence type="ECO:0000256" key="3">
    <source>
        <dbReference type="ARBA" id="ARBA00023014"/>
    </source>
</evidence>
<keyword evidence="2" id="KW-0408">Iron</keyword>
<reference evidence="6" key="1">
    <citation type="submission" date="2016-10" db="EMBL/GenBank/DDBJ databases">
        <authorList>
            <person name="Varghese N."/>
            <person name="Submissions S."/>
        </authorList>
    </citation>
    <scope>NUCLEOTIDE SEQUENCE [LARGE SCALE GENOMIC DNA]</scope>
    <source>
        <strain evidence="6">DSM 3669</strain>
    </source>
</reference>
<keyword evidence="3" id="KW-0411">Iron-sulfur</keyword>
<dbReference type="GO" id="GO:0046872">
    <property type="term" value="F:metal ion binding"/>
    <property type="evidence" value="ECO:0007669"/>
    <property type="project" value="UniProtKB-KW"/>
</dbReference>
<dbReference type="OrthoDB" id="9804790at2"/>
<dbReference type="InterPro" id="IPR023210">
    <property type="entry name" value="NADP_OxRdtase_dom"/>
</dbReference>
<keyword evidence="1" id="KW-0479">Metal-binding</keyword>
<dbReference type="GO" id="GO:0016491">
    <property type="term" value="F:oxidoreductase activity"/>
    <property type="evidence" value="ECO:0007669"/>
    <property type="project" value="InterPro"/>
</dbReference>
<evidence type="ECO:0000259" key="4">
    <source>
        <dbReference type="PROSITE" id="PS51379"/>
    </source>
</evidence>
<protein>
    <submittedName>
        <fullName evidence="5">Predicted oxidoreductase</fullName>
    </submittedName>
</protein>
<evidence type="ECO:0000313" key="6">
    <source>
        <dbReference type="Proteomes" id="UP000199584"/>
    </source>
</evidence>
<dbReference type="PANTHER" id="PTHR43312:SF1">
    <property type="entry name" value="NADP-DEPENDENT OXIDOREDUCTASE DOMAIN-CONTAINING PROTEIN"/>
    <property type="match status" value="1"/>
</dbReference>
<organism evidence="5 6">
    <name type="scientific">Desulfoscipio geothermicus DSM 3669</name>
    <dbReference type="NCBI Taxonomy" id="1121426"/>
    <lineage>
        <taxon>Bacteria</taxon>
        <taxon>Bacillati</taxon>
        <taxon>Bacillota</taxon>
        <taxon>Clostridia</taxon>
        <taxon>Eubacteriales</taxon>
        <taxon>Desulfallaceae</taxon>
        <taxon>Desulfoscipio</taxon>
    </lineage>
</organism>
<name>A0A1I6DBX3_9FIRM</name>
<dbReference type="InterPro" id="IPR053135">
    <property type="entry name" value="AKR2_Oxidoreductase"/>
</dbReference>
<dbReference type="PANTHER" id="PTHR43312">
    <property type="entry name" value="D-THREO-ALDOSE 1-DEHYDROGENASE"/>
    <property type="match status" value="1"/>
</dbReference>
<dbReference type="RefSeq" id="WP_092482672.1">
    <property type="nucleotide sequence ID" value="NZ_FOYM01000008.1"/>
</dbReference>
<dbReference type="InterPro" id="IPR020471">
    <property type="entry name" value="AKR"/>
</dbReference>
<dbReference type="PRINTS" id="PR00069">
    <property type="entry name" value="ALDKETRDTASE"/>
</dbReference>
<accession>A0A1I6DBX3</accession>
<evidence type="ECO:0000256" key="1">
    <source>
        <dbReference type="ARBA" id="ARBA00022723"/>
    </source>
</evidence>
<gene>
    <name evidence="5" type="ORF">SAMN05660706_108105</name>
</gene>
<sequence>MQYRELGNTGIKVSRLCFGTLTIGPLQRGLRIADGARLIRTALEMGVNFIDTAEIYGCYPYIKEALAGFTEKVIVASKSYAHTGEEMEQSLRRCIQELHRDYIDIFLLHEQESIFTIKGHWEAVEHLVRARERGLVRAIGISTHHVAGVRDAASVPEIDVIHPIINKSGIGIQGGGVDEMLEAISFAALMGKGLYGMKCLGGGHLIPEMDEAMDFILAVPELAAVAVGMQSREELIYNIAKFSGAVPDMNLAEQLRGKPRRLHVEEWCRGCGQCVEKCTAGALNVLNGRVQVNERLCRLCSYCASVCPEFCIKVI</sequence>
<dbReference type="STRING" id="39060.SAMN05660706_108105"/>
<dbReference type="GO" id="GO:0051536">
    <property type="term" value="F:iron-sulfur cluster binding"/>
    <property type="evidence" value="ECO:0007669"/>
    <property type="project" value="UniProtKB-KW"/>
</dbReference>
<keyword evidence="6" id="KW-1185">Reference proteome</keyword>
<dbReference type="CDD" id="cd19100">
    <property type="entry name" value="AKR_unchar"/>
    <property type="match status" value="1"/>
</dbReference>
<evidence type="ECO:0000313" key="5">
    <source>
        <dbReference type="EMBL" id="SFR02963.1"/>
    </source>
</evidence>
<dbReference type="PROSITE" id="PS51379">
    <property type="entry name" value="4FE4S_FER_2"/>
    <property type="match status" value="2"/>
</dbReference>
<feature type="domain" description="4Fe-4S ferredoxin-type" evidence="4">
    <location>
        <begin position="288"/>
        <end position="315"/>
    </location>
</feature>
<dbReference type="InterPro" id="IPR017896">
    <property type="entry name" value="4Fe4S_Fe-S-bd"/>
</dbReference>
<dbReference type="SUPFAM" id="SSF51430">
    <property type="entry name" value="NAD(P)-linked oxidoreductase"/>
    <property type="match status" value="1"/>
</dbReference>
<dbReference type="InterPro" id="IPR017900">
    <property type="entry name" value="4Fe4S_Fe_S_CS"/>
</dbReference>
<dbReference type="AlphaFoldDB" id="A0A1I6DBX3"/>
<dbReference type="Gene3D" id="3.20.20.100">
    <property type="entry name" value="NADP-dependent oxidoreductase domain"/>
    <property type="match status" value="1"/>
</dbReference>
<evidence type="ECO:0000256" key="2">
    <source>
        <dbReference type="ARBA" id="ARBA00023004"/>
    </source>
</evidence>
<dbReference type="PROSITE" id="PS00198">
    <property type="entry name" value="4FE4S_FER_1"/>
    <property type="match status" value="1"/>
</dbReference>
<dbReference type="SUPFAM" id="SSF54862">
    <property type="entry name" value="4Fe-4S ferredoxins"/>
    <property type="match status" value="1"/>
</dbReference>
<dbReference type="Gene3D" id="3.30.70.20">
    <property type="match status" value="1"/>
</dbReference>
<dbReference type="InterPro" id="IPR036812">
    <property type="entry name" value="NAD(P)_OxRdtase_dom_sf"/>
</dbReference>
<dbReference type="Pfam" id="PF00248">
    <property type="entry name" value="Aldo_ket_red"/>
    <property type="match status" value="1"/>
</dbReference>
<dbReference type="EMBL" id="FOYM01000008">
    <property type="protein sequence ID" value="SFR02963.1"/>
    <property type="molecule type" value="Genomic_DNA"/>
</dbReference>
<dbReference type="Proteomes" id="UP000199584">
    <property type="component" value="Unassembled WGS sequence"/>
</dbReference>